<proteinExistence type="predicted"/>
<evidence type="ECO:0000313" key="1">
    <source>
        <dbReference type="EMBL" id="KGE69705.1"/>
    </source>
</evidence>
<dbReference type="Pfam" id="PF18928">
    <property type="entry name" value="DUF5677"/>
    <property type="match status" value="1"/>
</dbReference>
<evidence type="ECO:0000313" key="2">
    <source>
        <dbReference type="Proteomes" id="UP000030060"/>
    </source>
</evidence>
<organism evidence="1 2">
    <name type="scientific">Pseudomonas fluorescens LMG 5329</name>
    <dbReference type="NCBI Taxonomy" id="1324332"/>
    <lineage>
        <taxon>Bacteria</taxon>
        <taxon>Pseudomonadati</taxon>
        <taxon>Pseudomonadota</taxon>
        <taxon>Gammaproteobacteria</taxon>
        <taxon>Pseudomonadales</taxon>
        <taxon>Pseudomonadaceae</taxon>
        <taxon>Pseudomonas</taxon>
    </lineage>
</organism>
<dbReference type="OrthoDB" id="7531258at2"/>
<reference evidence="1 2" key="1">
    <citation type="journal article" date="2013" name="Genome Announc.">
        <title>Draft Genome Sequence of Pseudomonas fluorescens LMG 5329, a White Line-Inducing Principle-Producing Bioindicator for the Mushroom Pathogen Pseudomonas tolaasii.</title>
        <authorList>
            <person name="Ghequire M.G."/>
            <person name="Rokni-Zadeh H."/>
            <person name="Zarrineh P."/>
            <person name="De Mot R."/>
        </authorList>
    </citation>
    <scope>NUCLEOTIDE SEQUENCE [LARGE SCALE GENOMIC DNA]</scope>
    <source>
        <strain evidence="1 2">LMG 5329</strain>
    </source>
</reference>
<sequence length="333" mass="37077">MTLKKSSADADTVLQREAENLKQRLEGRLEETLSGDHSDFSGFRERLSMTWGKPLGRLRSLTLMCQEILSELIEEQRNGQLPSDVKFNVLTRLFSRSVQLSGEIHNSLSGGYSEGGFSRWRAMHETCVVLSLLGNADNSLSERFKDFQSVLGLRAAEFFNAHSKVTGEPPISAEVMTELQEAFDRAIQKHGSDFDRENGWAKVLLPDTKKITFSILEELSGYQSLRPQYKLASQYVHTGADSLDNKMGLYLSRKNILLTGPSNEGLAQPLMFCGLSLVGSLSVIANEYPQSQRDLFQATAWKWLESLHRETLEALEDLAATGPAAQNGEPEGD</sequence>
<dbReference type="InterPro" id="IPR043733">
    <property type="entry name" value="DUF5677"/>
</dbReference>
<dbReference type="AlphaFoldDB" id="A0A0A1Z5Z4"/>
<accession>A0A0A1Z5Z4</accession>
<comment type="caution">
    <text evidence="1">The sequence shown here is derived from an EMBL/GenBank/DDBJ whole genome shotgun (WGS) entry which is preliminary data.</text>
</comment>
<dbReference type="RefSeq" id="WP_038842066.1">
    <property type="nucleotide sequence ID" value="NZ_ASGY01000013.1"/>
</dbReference>
<gene>
    <name evidence="1" type="ORF">K814_0101120</name>
</gene>
<dbReference type="Proteomes" id="UP000030060">
    <property type="component" value="Unassembled WGS sequence"/>
</dbReference>
<protein>
    <submittedName>
        <fullName evidence="1">Uncharacterized protein</fullName>
    </submittedName>
</protein>
<name>A0A0A1Z5Z4_PSEFL</name>
<dbReference type="EMBL" id="ASGY01000013">
    <property type="protein sequence ID" value="KGE69705.1"/>
    <property type="molecule type" value="Genomic_DNA"/>
</dbReference>